<reference evidence="2 3" key="1">
    <citation type="submission" date="2019-12" db="EMBL/GenBank/DDBJ databases">
        <authorList>
            <person name="Lee S.D."/>
        </authorList>
    </citation>
    <scope>NUCLEOTIDE SEQUENCE [LARGE SCALE GENOMIC DNA]</scope>
    <source>
        <strain evidence="2 3">SAP-6</strain>
    </source>
</reference>
<dbReference type="Proteomes" id="UP000461443">
    <property type="component" value="Unassembled WGS sequence"/>
</dbReference>
<gene>
    <name evidence="2" type="ORF">GRH90_21915</name>
</gene>
<keyword evidence="1" id="KW-1133">Transmembrane helix</keyword>
<organism evidence="2 3">
    <name type="scientific">Acerihabitans arboris</name>
    <dbReference type="NCBI Taxonomy" id="2691583"/>
    <lineage>
        <taxon>Bacteria</taxon>
        <taxon>Pseudomonadati</taxon>
        <taxon>Pseudomonadota</taxon>
        <taxon>Gammaproteobacteria</taxon>
        <taxon>Enterobacterales</taxon>
        <taxon>Pectobacteriaceae</taxon>
        <taxon>Acerihabitans</taxon>
    </lineage>
</organism>
<dbReference type="AlphaFoldDB" id="A0A845SJJ9"/>
<keyword evidence="1" id="KW-0472">Membrane</keyword>
<evidence type="ECO:0000313" key="2">
    <source>
        <dbReference type="EMBL" id="NDL65393.1"/>
    </source>
</evidence>
<evidence type="ECO:0000313" key="3">
    <source>
        <dbReference type="Proteomes" id="UP000461443"/>
    </source>
</evidence>
<reference evidence="2 3" key="2">
    <citation type="submission" date="2020-02" db="EMBL/GenBank/DDBJ databases">
        <title>The new genus of Enterobacteriales.</title>
        <authorList>
            <person name="Kim I.S."/>
        </authorList>
    </citation>
    <scope>NUCLEOTIDE SEQUENCE [LARGE SCALE GENOMIC DNA]</scope>
    <source>
        <strain evidence="2 3">SAP-6</strain>
    </source>
</reference>
<dbReference type="EMBL" id="WUBS01000018">
    <property type="protein sequence ID" value="NDL65393.1"/>
    <property type="molecule type" value="Genomic_DNA"/>
</dbReference>
<keyword evidence="3" id="KW-1185">Reference proteome</keyword>
<accession>A0A845SJJ9</accession>
<feature type="transmembrane region" description="Helical" evidence="1">
    <location>
        <begin position="32"/>
        <end position="53"/>
    </location>
</feature>
<proteinExistence type="predicted"/>
<name>A0A845SJJ9_9GAMM</name>
<protein>
    <submittedName>
        <fullName evidence="2">DUF2633 family protein</fullName>
    </submittedName>
</protein>
<comment type="caution">
    <text evidence="2">The sequence shown here is derived from an EMBL/GenBank/DDBJ whole genome shotgun (WGS) entry which is preliminary data.</text>
</comment>
<evidence type="ECO:0000256" key="1">
    <source>
        <dbReference type="SAM" id="Phobius"/>
    </source>
</evidence>
<dbReference type="Pfam" id="PF11119">
    <property type="entry name" value="DUF2633"/>
    <property type="match status" value="1"/>
</dbReference>
<keyword evidence="1" id="KW-0812">Transmembrane</keyword>
<dbReference type="InterPro" id="IPR022576">
    <property type="entry name" value="YfgG"/>
</dbReference>
<sequence>MSDNTVTPKGPPLVKLAYSMRRRQTSVRMTRWILFISFIFLFARLIFATLGAWDHHQGKMSEPAGQIMNIGDRHDN</sequence>